<evidence type="ECO:0000313" key="4">
    <source>
        <dbReference type="Proteomes" id="UP000288227"/>
    </source>
</evidence>
<dbReference type="GO" id="GO:0003677">
    <property type="term" value="F:DNA binding"/>
    <property type="evidence" value="ECO:0007669"/>
    <property type="project" value="UniProtKB-KW"/>
</dbReference>
<dbReference type="PANTHER" id="PTHR46558:SF11">
    <property type="entry name" value="HTH-TYPE TRANSCRIPTIONAL REGULATOR XRE"/>
    <property type="match status" value="1"/>
</dbReference>
<dbReference type="PROSITE" id="PS50943">
    <property type="entry name" value="HTH_CROC1"/>
    <property type="match status" value="1"/>
</dbReference>
<dbReference type="Pfam" id="PF01381">
    <property type="entry name" value="HTH_3"/>
    <property type="match status" value="1"/>
</dbReference>
<organism evidence="3 4">
    <name type="scientific">Chryseotalea sanaruensis</name>
    <dbReference type="NCBI Taxonomy" id="2482724"/>
    <lineage>
        <taxon>Bacteria</taxon>
        <taxon>Pseudomonadati</taxon>
        <taxon>Bacteroidota</taxon>
        <taxon>Cytophagia</taxon>
        <taxon>Cytophagales</taxon>
        <taxon>Chryseotaleaceae</taxon>
        <taxon>Chryseotalea</taxon>
    </lineage>
</organism>
<dbReference type="SUPFAM" id="SSF47413">
    <property type="entry name" value="lambda repressor-like DNA-binding domains"/>
    <property type="match status" value="1"/>
</dbReference>
<dbReference type="CDD" id="cd00093">
    <property type="entry name" value="HTH_XRE"/>
    <property type="match status" value="1"/>
</dbReference>
<sequence>MKNIGKIIKQIREEKGLTQQQLAELINMHRSNYSKVESGERDLSIDAIHKVAKYFGMTIDQLVNFDGTMPEEVTVEDKSIMEQVKLIQELEPEEKSMVFKMIETFLTKKKFKDFFQKNIATL</sequence>
<dbReference type="Proteomes" id="UP000288227">
    <property type="component" value="Unassembled WGS sequence"/>
</dbReference>
<dbReference type="AlphaFoldDB" id="A0A401UBW3"/>
<dbReference type="OrthoDB" id="957819at2"/>
<dbReference type="Gene3D" id="1.10.260.40">
    <property type="entry name" value="lambda repressor-like DNA-binding domains"/>
    <property type="match status" value="1"/>
</dbReference>
<keyword evidence="1" id="KW-0238">DNA-binding</keyword>
<feature type="domain" description="HTH cro/C1-type" evidence="2">
    <location>
        <begin position="8"/>
        <end position="62"/>
    </location>
</feature>
<dbReference type="InterPro" id="IPR001387">
    <property type="entry name" value="Cro/C1-type_HTH"/>
</dbReference>
<keyword evidence="4" id="KW-1185">Reference proteome</keyword>
<dbReference type="EMBL" id="BHXQ01000004">
    <property type="protein sequence ID" value="GCC52391.1"/>
    <property type="molecule type" value="Genomic_DNA"/>
</dbReference>
<comment type="caution">
    <text evidence="3">The sequence shown here is derived from an EMBL/GenBank/DDBJ whole genome shotgun (WGS) entry which is preliminary data.</text>
</comment>
<dbReference type="SMART" id="SM00530">
    <property type="entry name" value="HTH_XRE"/>
    <property type="match status" value="1"/>
</dbReference>
<name>A0A401UBW3_9BACT</name>
<evidence type="ECO:0000256" key="1">
    <source>
        <dbReference type="ARBA" id="ARBA00023125"/>
    </source>
</evidence>
<evidence type="ECO:0000313" key="3">
    <source>
        <dbReference type="EMBL" id="GCC52391.1"/>
    </source>
</evidence>
<accession>A0A401UBW3</accession>
<dbReference type="RefSeq" id="WP_127123026.1">
    <property type="nucleotide sequence ID" value="NZ_BHXQ01000004.1"/>
</dbReference>
<dbReference type="InterPro" id="IPR010982">
    <property type="entry name" value="Lambda_DNA-bd_dom_sf"/>
</dbReference>
<reference evidence="3 4" key="1">
    <citation type="submission" date="2018-11" db="EMBL/GenBank/DDBJ databases">
        <title>Chryseotalea sanarue gen. nov., sp., nov., a member of the family Cytophagaceae, isolated from a brackish lake in Hamamatsu Japan.</title>
        <authorList>
            <person name="Maejima Y."/>
            <person name="Iino T."/>
            <person name="Muraguchi Y."/>
            <person name="Fukuda K."/>
            <person name="Ohkuma M."/>
            <person name="Moriuchi R."/>
            <person name="Dohra H."/>
            <person name="Kimbara K."/>
            <person name="Shintani M."/>
        </authorList>
    </citation>
    <scope>NUCLEOTIDE SEQUENCE [LARGE SCALE GENOMIC DNA]</scope>
    <source>
        <strain evidence="3 4">Ys</strain>
    </source>
</reference>
<gene>
    <name evidence="3" type="ORF">SanaruYs_26280</name>
</gene>
<evidence type="ECO:0000259" key="2">
    <source>
        <dbReference type="PROSITE" id="PS50943"/>
    </source>
</evidence>
<dbReference type="PANTHER" id="PTHR46558">
    <property type="entry name" value="TRACRIPTIONAL REGULATORY PROTEIN-RELATED-RELATED"/>
    <property type="match status" value="1"/>
</dbReference>
<proteinExistence type="predicted"/>
<protein>
    <submittedName>
        <fullName evidence="3">XRE family transcriptional regulator</fullName>
    </submittedName>
</protein>